<proteinExistence type="predicted"/>
<accession>A0A7S2GD24</accession>
<organism evidence="1">
    <name type="scientific">Haptolina brevifila</name>
    <dbReference type="NCBI Taxonomy" id="156173"/>
    <lineage>
        <taxon>Eukaryota</taxon>
        <taxon>Haptista</taxon>
        <taxon>Haptophyta</taxon>
        <taxon>Prymnesiophyceae</taxon>
        <taxon>Prymnesiales</taxon>
        <taxon>Prymnesiaceae</taxon>
        <taxon>Haptolina</taxon>
    </lineage>
</organism>
<gene>
    <name evidence="1" type="ORF">CBRE1094_LOCUS13923</name>
</gene>
<dbReference type="AlphaFoldDB" id="A0A7S2GD24"/>
<sequence length="104" mass="11997">MHTANNMRRYATFAERPFALLEVKPAPMLHAWFRKYHVSAFVLDTWVYAFEAGEREHRGTIAAGNSPAHHGAILPLAVFREFAQSVVRRFDRWATQRRAQEGLS</sequence>
<protein>
    <submittedName>
        <fullName evidence="1">Uncharacterized protein</fullName>
    </submittedName>
</protein>
<dbReference type="EMBL" id="HBGU01025721">
    <property type="protein sequence ID" value="CAD9444434.1"/>
    <property type="molecule type" value="Transcribed_RNA"/>
</dbReference>
<reference evidence="1" key="1">
    <citation type="submission" date="2021-01" db="EMBL/GenBank/DDBJ databases">
        <authorList>
            <person name="Corre E."/>
            <person name="Pelletier E."/>
            <person name="Niang G."/>
            <person name="Scheremetjew M."/>
            <person name="Finn R."/>
            <person name="Kale V."/>
            <person name="Holt S."/>
            <person name="Cochrane G."/>
            <person name="Meng A."/>
            <person name="Brown T."/>
            <person name="Cohen L."/>
        </authorList>
    </citation>
    <scope>NUCLEOTIDE SEQUENCE</scope>
    <source>
        <strain evidence="1">UTEX LB 985</strain>
    </source>
</reference>
<evidence type="ECO:0000313" key="1">
    <source>
        <dbReference type="EMBL" id="CAD9444434.1"/>
    </source>
</evidence>
<name>A0A7S2GD24_9EUKA</name>